<protein>
    <submittedName>
        <fullName evidence="2">Secondary thiamine-phosphate synthase enzyme</fullName>
    </submittedName>
</protein>
<name>A0A2M7EKV9_9BACT</name>
<dbReference type="PANTHER" id="PTHR30615:SF8">
    <property type="entry name" value="UPF0047 PROTEIN C4A8.02C"/>
    <property type="match status" value="1"/>
</dbReference>
<dbReference type="Pfam" id="PF01894">
    <property type="entry name" value="YjbQ"/>
    <property type="match status" value="1"/>
</dbReference>
<dbReference type="InterPro" id="IPR035917">
    <property type="entry name" value="YjbQ-like_sf"/>
</dbReference>
<dbReference type="PANTHER" id="PTHR30615">
    <property type="entry name" value="UNCHARACTERIZED PROTEIN YJBQ-RELATED"/>
    <property type="match status" value="1"/>
</dbReference>
<gene>
    <name evidence="2" type="ORF">COW57_00780</name>
</gene>
<accession>A0A2M7EKV9</accession>
<evidence type="ECO:0000313" key="3">
    <source>
        <dbReference type="Proteomes" id="UP000228762"/>
    </source>
</evidence>
<dbReference type="InterPro" id="IPR001602">
    <property type="entry name" value="UPF0047_YjbQ-like"/>
</dbReference>
<dbReference type="PIRSF" id="PIRSF004681">
    <property type="entry name" value="UCP004681"/>
    <property type="match status" value="1"/>
</dbReference>
<dbReference type="Proteomes" id="UP000228762">
    <property type="component" value="Unassembled WGS sequence"/>
</dbReference>
<dbReference type="AlphaFoldDB" id="A0A2M7EKV9"/>
<dbReference type="Gene3D" id="2.60.120.460">
    <property type="entry name" value="YjbQ-like"/>
    <property type="match status" value="1"/>
</dbReference>
<sequence>MKHHVKKIKYQTKKFMDFIDITEDVALFAKENKIQNGFLTIFINHTTAAIRINEREKGITKDFELFAKKLLPSKDYYHHNDLTIRTENLVCEPGASDCLNGHSHNLHLLMGGTSEHVPIIDGKLAFGTFQRIFLIELDCARPRSVTIQIIGE</sequence>
<comment type="caution">
    <text evidence="2">The sequence shown here is derived from an EMBL/GenBank/DDBJ whole genome shotgun (WGS) entry which is preliminary data.</text>
</comment>
<dbReference type="SUPFAM" id="SSF111038">
    <property type="entry name" value="YjbQ-like"/>
    <property type="match status" value="1"/>
</dbReference>
<dbReference type="NCBIfam" id="TIGR00149">
    <property type="entry name" value="TIGR00149_YjbQ"/>
    <property type="match status" value="1"/>
</dbReference>
<evidence type="ECO:0000313" key="2">
    <source>
        <dbReference type="EMBL" id="PIV71211.1"/>
    </source>
</evidence>
<comment type="similarity">
    <text evidence="1">Belongs to the UPF0047 family.</text>
</comment>
<evidence type="ECO:0000256" key="1">
    <source>
        <dbReference type="ARBA" id="ARBA00005534"/>
    </source>
</evidence>
<proteinExistence type="inferred from homology"/>
<organism evidence="2 3">
    <name type="scientific">Candidatus Roizmanbacteria bacterium CG17_big_fil_post_rev_8_21_14_2_50_39_7</name>
    <dbReference type="NCBI Taxonomy" id="1974858"/>
    <lineage>
        <taxon>Bacteria</taxon>
        <taxon>Candidatus Roizmaniibacteriota</taxon>
    </lineage>
</organism>
<reference evidence="3" key="1">
    <citation type="submission" date="2017-09" db="EMBL/GenBank/DDBJ databases">
        <title>Depth-based differentiation of microbial function through sediment-hosted aquifers and enrichment of novel symbionts in the deep terrestrial subsurface.</title>
        <authorList>
            <person name="Probst A.J."/>
            <person name="Ladd B."/>
            <person name="Jarett J.K."/>
            <person name="Geller-Mcgrath D.E."/>
            <person name="Sieber C.M.K."/>
            <person name="Emerson J.B."/>
            <person name="Anantharaman K."/>
            <person name="Thomas B.C."/>
            <person name="Malmstrom R."/>
            <person name="Stieglmeier M."/>
            <person name="Klingl A."/>
            <person name="Woyke T."/>
            <person name="Ryan C.M."/>
            <person name="Banfield J.F."/>
        </authorList>
    </citation>
    <scope>NUCLEOTIDE SEQUENCE [LARGE SCALE GENOMIC DNA]</scope>
</reference>
<dbReference type="EMBL" id="PFEV01000036">
    <property type="protein sequence ID" value="PIV71211.1"/>
    <property type="molecule type" value="Genomic_DNA"/>
</dbReference>